<feature type="compositionally biased region" description="Pro residues" evidence="5">
    <location>
        <begin position="40"/>
        <end position="56"/>
    </location>
</feature>
<evidence type="ECO:0000256" key="2">
    <source>
        <dbReference type="ARBA" id="ARBA00022921"/>
    </source>
</evidence>
<organismHost>
    <name type="scientific">Crocodylus johnstoni</name>
    <name type="common">Australian freshwater crocodile</name>
    <dbReference type="NCBI Taxonomy" id="184234"/>
</organismHost>
<organism evidence="6 7">
    <name type="scientific">Nile crocodilepox virus (isolate Crocodylus niloticus/Zimbabwe/Ume/2001)</name>
    <name type="common">CRV</name>
    <dbReference type="NCBI Taxonomy" id="1289473"/>
    <lineage>
        <taxon>Viruses</taxon>
        <taxon>Varidnaviria</taxon>
        <taxon>Bamfordvirae</taxon>
        <taxon>Nucleocytoviricota</taxon>
        <taxon>Pokkesviricetes</taxon>
        <taxon>Chitovirales</taxon>
        <taxon>Poxviridae</taxon>
        <taxon>Chordopoxvirinae</taxon>
        <taxon>Crocodylidpoxvirus</taxon>
        <taxon>Crocodylidpoxvirus nilecrocodilepox</taxon>
        <taxon>Nile crocodilepox virus</taxon>
    </lineage>
</organism>
<dbReference type="GO" id="GO:0003677">
    <property type="term" value="F:DNA binding"/>
    <property type="evidence" value="ECO:0007669"/>
    <property type="project" value="UniProtKB-KW"/>
</dbReference>
<dbReference type="InterPro" id="IPR006854">
    <property type="entry name" value="Phosphoprotein_F17"/>
</dbReference>
<accession>Q070J8</accession>
<evidence type="ECO:0000313" key="7">
    <source>
        <dbReference type="Proteomes" id="UP000011300"/>
    </source>
</evidence>
<organismHost>
    <name type="scientific">Crocodylus niloticus</name>
    <name type="common">Nile crocodile</name>
    <name type="synonym">African crocodile</name>
    <dbReference type="NCBI Taxonomy" id="8501"/>
</organismHost>
<organismHost>
    <name type="scientific">Crocodylus porosus</name>
    <name type="common">Saltwater crocodile</name>
    <name type="synonym">Estuarine crocodile</name>
    <dbReference type="NCBI Taxonomy" id="8502"/>
</organismHost>
<evidence type="ECO:0000256" key="3">
    <source>
        <dbReference type="ARBA" id="ARBA00023125"/>
    </source>
</evidence>
<dbReference type="RefSeq" id="YP_784243.1">
    <property type="nucleotide sequence ID" value="NC_008030.1"/>
</dbReference>
<sequence length="117" mass="12793">MVPEVKREPFITDVNGRQVLVLKYVYLADVPVMAVRRAPSPAPTSPCAPPLEPPRSPCARSRELEGPARAAPPACPMRPTAEPLRAPMPPLKFMDSGYLRSAFEDVRNIGANMVKSQ</sequence>
<keyword evidence="7" id="KW-1185">Reference proteome</keyword>
<dbReference type="Proteomes" id="UP000011300">
    <property type="component" value="Segment"/>
</dbReference>
<evidence type="ECO:0000256" key="5">
    <source>
        <dbReference type="SAM" id="MobiDB-lite"/>
    </source>
</evidence>
<keyword evidence="2" id="KW-0426">Late protein</keyword>
<proteinExistence type="inferred from homology"/>
<feature type="region of interest" description="Disordered" evidence="5">
    <location>
        <begin position="38"/>
        <end position="87"/>
    </location>
</feature>
<evidence type="ECO:0000256" key="1">
    <source>
        <dbReference type="ARBA" id="ARBA00022553"/>
    </source>
</evidence>
<protein>
    <submittedName>
        <fullName evidence="6">DNA-binding virion core protein</fullName>
    </submittedName>
</protein>
<keyword evidence="3 6" id="KW-0238">DNA-binding</keyword>
<evidence type="ECO:0000313" key="6">
    <source>
        <dbReference type="EMBL" id="ABJ08944.1"/>
    </source>
</evidence>
<reference evidence="6 7" key="1">
    <citation type="journal article" date="2006" name="J. Virol.">
        <title>Genome of crocodilepox virus.</title>
        <authorList>
            <person name="Afonso C.L."/>
            <person name="Tulman E.R."/>
            <person name="Delhon G."/>
            <person name="Lu Z."/>
            <person name="Viljoen G.J."/>
            <person name="Wallace D.B."/>
            <person name="Kutish G.F."/>
            <person name="Rock D.L."/>
        </authorList>
    </citation>
    <scope>NUCLEOTIDE SEQUENCE [LARGE SCALE GENOMIC DNA]</scope>
    <source>
        <strain evidence="7">Isolate Crocodylus niloticus/Zimbabwe/Ume/2001</strain>
    </source>
</reference>
<evidence type="ECO:0000256" key="4">
    <source>
        <dbReference type="ARBA" id="ARBA00034718"/>
    </source>
</evidence>
<dbReference type="GeneID" id="4363316"/>
<feature type="compositionally biased region" description="Low complexity" evidence="5">
    <location>
        <begin position="67"/>
        <end position="81"/>
    </location>
</feature>
<comment type="similarity">
    <text evidence="4">Belongs to the orthopoxvirus OPG062 family.</text>
</comment>
<dbReference type="KEGG" id="vg:4363316"/>
<dbReference type="EMBL" id="DQ356948">
    <property type="protein sequence ID" value="ABJ08944.1"/>
    <property type="molecule type" value="Genomic_DNA"/>
</dbReference>
<gene>
    <name evidence="6" type="ORF">CRV053</name>
</gene>
<dbReference type="GO" id="GO:0019082">
    <property type="term" value="P:viral protein processing"/>
    <property type="evidence" value="ECO:0007669"/>
    <property type="project" value="InterPro"/>
</dbReference>
<keyword evidence="1" id="KW-0597">Phosphoprotein</keyword>
<dbReference type="Pfam" id="PF04767">
    <property type="entry name" value="Pox_F17"/>
    <property type="match status" value="1"/>
</dbReference>
<name>Q070J8_CPRVZ</name>